<evidence type="ECO:0000256" key="1">
    <source>
        <dbReference type="SAM" id="SignalP"/>
    </source>
</evidence>
<dbReference type="AlphaFoldDB" id="A0A099KTC0"/>
<dbReference type="OrthoDB" id="6402129at2"/>
<sequence>MKAILILLLLFSSNLFAEEIAIDVVKTHPEIIDFLSNKPATQYWIKFSQMSLGSECGFAGCQWRKLVSLVVTSKKSNAPSITTLALVSGQNSSNTDSTNVEFVELTKLTAKSIQSK</sequence>
<feature type="chain" id="PRO_5001949099" evidence="1">
    <location>
        <begin position="18"/>
        <end position="116"/>
    </location>
</feature>
<dbReference type="RefSeq" id="WP_033082024.1">
    <property type="nucleotide sequence ID" value="NZ_JQEC01000021.1"/>
</dbReference>
<gene>
    <name evidence="2" type="ORF">GAB14E_2341</name>
</gene>
<name>A0A099KTC0_COLPS</name>
<protein>
    <submittedName>
        <fullName evidence="2">Uncharacterized protein</fullName>
    </submittedName>
</protein>
<organism evidence="2 3">
    <name type="scientific">Colwellia psychrerythraea</name>
    <name type="common">Vibrio psychroerythus</name>
    <dbReference type="NCBI Taxonomy" id="28229"/>
    <lineage>
        <taxon>Bacteria</taxon>
        <taxon>Pseudomonadati</taxon>
        <taxon>Pseudomonadota</taxon>
        <taxon>Gammaproteobacteria</taxon>
        <taxon>Alteromonadales</taxon>
        <taxon>Colwelliaceae</taxon>
        <taxon>Colwellia</taxon>
    </lineage>
</organism>
<evidence type="ECO:0000313" key="3">
    <source>
        <dbReference type="Proteomes" id="UP000029868"/>
    </source>
</evidence>
<comment type="caution">
    <text evidence="2">The sequence shown here is derived from an EMBL/GenBank/DDBJ whole genome shotgun (WGS) entry which is preliminary data.</text>
</comment>
<accession>A0A099KTC0</accession>
<keyword evidence="1" id="KW-0732">Signal</keyword>
<dbReference type="Proteomes" id="UP000029868">
    <property type="component" value="Unassembled WGS sequence"/>
</dbReference>
<dbReference type="EMBL" id="JQEC01000021">
    <property type="protein sequence ID" value="KGJ93786.1"/>
    <property type="molecule type" value="Genomic_DNA"/>
</dbReference>
<feature type="signal peptide" evidence="1">
    <location>
        <begin position="1"/>
        <end position="17"/>
    </location>
</feature>
<reference evidence="2 3" key="1">
    <citation type="submission" date="2014-08" db="EMBL/GenBank/DDBJ databases">
        <title>Genomic and Phenotypic Diversity of Colwellia psychrerythraea strains from Disparate Marine Basins.</title>
        <authorList>
            <person name="Techtmann S.M."/>
            <person name="Stelling S.C."/>
            <person name="Utturkar S.M."/>
            <person name="Alshibli N."/>
            <person name="Harris A."/>
            <person name="Brown S.D."/>
            <person name="Hazen T.C."/>
        </authorList>
    </citation>
    <scope>NUCLEOTIDE SEQUENCE [LARGE SCALE GENOMIC DNA]</scope>
    <source>
        <strain evidence="2 3">GAB14E</strain>
    </source>
</reference>
<proteinExistence type="predicted"/>
<dbReference type="PATRIC" id="fig|28229.3.peg.1966"/>
<evidence type="ECO:0000313" key="2">
    <source>
        <dbReference type="EMBL" id="KGJ93786.1"/>
    </source>
</evidence>